<organism evidence="3 4">
    <name type="scientific">Solirubrobacter deserti</name>
    <dbReference type="NCBI Taxonomy" id="2282478"/>
    <lineage>
        <taxon>Bacteria</taxon>
        <taxon>Bacillati</taxon>
        <taxon>Actinomycetota</taxon>
        <taxon>Thermoleophilia</taxon>
        <taxon>Solirubrobacterales</taxon>
        <taxon>Solirubrobacteraceae</taxon>
        <taxon>Solirubrobacter</taxon>
    </lineage>
</organism>
<feature type="transmembrane region" description="Helical" evidence="1">
    <location>
        <begin position="183"/>
        <end position="202"/>
    </location>
</feature>
<keyword evidence="1" id="KW-1133">Transmembrane helix</keyword>
<keyword evidence="3" id="KW-0808">Transferase</keyword>
<name>A0ABT4RSL3_9ACTN</name>
<dbReference type="GO" id="GO:0016746">
    <property type="term" value="F:acyltransferase activity"/>
    <property type="evidence" value="ECO:0007669"/>
    <property type="project" value="UniProtKB-KW"/>
</dbReference>
<keyword evidence="1" id="KW-0472">Membrane</keyword>
<evidence type="ECO:0000313" key="3">
    <source>
        <dbReference type="EMBL" id="MDA0141526.1"/>
    </source>
</evidence>
<reference evidence="3" key="1">
    <citation type="submission" date="2022-10" db="EMBL/GenBank/DDBJ databases">
        <title>The WGS of Solirubrobacter sp. CPCC 204708.</title>
        <authorList>
            <person name="Jiang Z."/>
        </authorList>
    </citation>
    <scope>NUCLEOTIDE SEQUENCE</scope>
    <source>
        <strain evidence="3">CPCC 204708</strain>
    </source>
</reference>
<evidence type="ECO:0000313" key="4">
    <source>
        <dbReference type="Proteomes" id="UP001147700"/>
    </source>
</evidence>
<dbReference type="InterPro" id="IPR050879">
    <property type="entry name" value="Acyltransferase_3"/>
</dbReference>
<gene>
    <name evidence="3" type="ORF">OJ962_28795</name>
</gene>
<feature type="transmembrane region" description="Helical" evidence="1">
    <location>
        <begin position="152"/>
        <end position="177"/>
    </location>
</feature>
<feature type="transmembrane region" description="Helical" evidence="1">
    <location>
        <begin position="126"/>
        <end position="145"/>
    </location>
</feature>
<evidence type="ECO:0000256" key="1">
    <source>
        <dbReference type="SAM" id="Phobius"/>
    </source>
</evidence>
<proteinExistence type="predicted"/>
<keyword evidence="3" id="KW-0012">Acyltransferase</keyword>
<feature type="domain" description="Acyltransferase 3" evidence="2">
    <location>
        <begin position="4"/>
        <end position="329"/>
    </location>
</feature>
<dbReference type="Pfam" id="PF01757">
    <property type="entry name" value="Acyl_transf_3"/>
    <property type="match status" value="1"/>
</dbReference>
<feature type="transmembrane region" description="Helical" evidence="1">
    <location>
        <begin position="39"/>
        <end position="59"/>
    </location>
</feature>
<comment type="caution">
    <text evidence="3">The sequence shown here is derived from an EMBL/GenBank/DDBJ whole genome shotgun (WGS) entry which is preliminary data.</text>
</comment>
<sequence>MRRPELDGVRALAALAVLAFHAVGYWGRGAGGEAAAQPWVGRLDVGVTIFFLLSGYLLYCPFLRGSLRLGEYAWRRLFRIVPAYWVALTVAALALPLREVWDAPVWFFGFLQTYRAETAGQGLGQAWTLCVEVAFYAFLPLWAWLTVRTRSVWPLLGMVAFSVAYKLVVLAGAPALVRPLDPALIALPAFLDFFALGMGLALLEARGVRPSGSWWWWGGAVALFLVGSWALGDARLDVYTHGQWLARHALYGAVALLVLAPAVAGRGGPARVLGTWPLARLGEISYGLYLYHLLVLMLLAKWGFGAWESWLHPYALWLVGAFVGSVLLATASWVLVERPLMALRPPAARRARARRA</sequence>
<keyword evidence="4" id="KW-1185">Reference proteome</keyword>
<feature type="transmembrane region" description="Helical" evidence="1">
    <location>
        <begin position="286"/>
        <end position="304"/>
    </location>
</feature>
<feature type="transmembrane region" description="Helical" evidence="1">
    <location>
        <begin position="9"/>
        <end position="27"/>
    </location>
</feature>
<feature type="transmembrane region" description="Helical" evidence="1">
    <location>
        <begin position="316"/>
        <end position="336"/>
    </location>
</feature>
<feature type="transmembrane region" description="Helical" evidence="1">
    <location>
        <begin position="214"/>
        <end position="232"/>
    </location>
</feature>
<dbReference type="Proteomes" id="UP001147700">
    <property type="component" value="Unassembled WGS sequence"/>
</dbReference>
<dbReference type="PANTHER" id="PTHR23028">
    <property type="entry name" value="ACETYLTRANSFERASE"/>
    <property type="match status" value="1"/>
</dbReference>
<dbReference type="EMBL" id="JAPCID010000059">
    <property type="protein sequence ID" value="MDA0141526.1"/>
    <property type="molecule type" value="Genomic_DNA"/>
</dbReference>
<dbReference type="RefSeq" id="WP_270006773.1">
    <property type="nucleotide sequence ID" value="NZ_JAPCID010000059.1"/>
</dbReference>
<keyword evidence="1" id="KW-0812">Transmembrane</keyword>
<feature type="transmembrane region" description="Helical" evidence="1">
    <location>
        <begin position="80"/>
        <end position="97"/>
    </location>
</feature>
<protein>
    <submittedName>
        <fullName evidence="3">Acyltransferase</fullName>
    </submittedName>
</protein>
<dbReference type="PANTHER" id="PTHR23028:SF53">
    <property type="entry name" value="ACYL_TRANSF_3 DOMAIN-CONTAINING PROTEIN"/>
    <property type="match status" value="1"/>
</dbReference>
<feature type="transmembrane region" description="Helical" evidence="1">
    <location>
        <begin position="244"/>
        <end position="265"/>
    </location>
</feature>
<accession>A0ABT4RSL3</accession>
<evidence type="ECO:0000259" key="2">
    <source>
        <dbReference type="Pfam" id="PF01757"/>
    </source>
</evidence>
<dbReference type="InterPro" id="IPR002656">
    <property type="entry name" value="Acyl_transf_3_dom"/>
</dbReference>